<dbReference type="Proteomes" id="UP000217141">
    <property type="component" value="Chromosome II"/>
</dbReference>
<evidence type="ECO:0000313" key="1">
    <source>
        <dbReference type="EMBL" id="ASY45896.1"/>
    </source>
</evidence>
<dbReference type="PROSITE" id="PS51318">
    <property type="entry name" value="TAT"/>
    <property type="match status" value="1"/>
</dbReference>
<dbReference type="PANTHER" id="PTHR42923:SF39">
    <property type="entry name" value="AMINO OXIDASE"/>
    <property type="match status" value="1"/>
</dbReference>
<dbReference type="KEGG" id="shyd:CJD35_15245"/>
<dbReference type="InterPro" id="IPR036188">
    <property type="entry name" value="FAD/NAD-bd_sf"/>
</dbReference>
<gene>
    <name evidence="1" type="ORF">CJD35_15245</name>
</gene>
<dbReference type="RefSeq" id="WP_017180983.1">
    <property type="nucleotide sequence ID" value="NZ_CP022746.1"/>
</dbReference>
<dbReference type="InterPro" id="IPR050464">
    <property type="entry name" value="Zeta_carotene_desat/Oxidored"/>
</dbReference>
<reference evidence="1 2" key="1">
    <citation type="submission" date="2017-08" db="EMBL/GenBank/DDBJ databases">
        <title>Whole Genome Sequence of Sphingobium hydrophobicum C1: Insights into Adaption to the Electronic-waste Contaminated Sediment.</title>
        <authorList>
            <person name="Song D."/>
            <person name="Chen X."/>
            <person name="Xu M."/>
        </authorList>
    </citation>
    <scope>NUCLEOTIDE SEQUENCE [LARGE SCALE GENOMIC DNA]</scope>
    <source>
        <strain evidence="1 2">C1</strain>
    </source>
</reference>
<dbReference type="InterPro" id="IPR006311">
    <property type="entry name" value="TAT_signal"/>
</dbReference>
<dbReference type="AlphaFoldDB" id="A0A249MX32"/>
<proteinExistence type="predicted"/>
<dbReference type="SUPFAM" id="SSF51905">
    <property type="entry name" value="FAD/NAD(P)-binding domain"/>
    <property type="match status" value="1"/>
</dbReference>
<protein>
    <submittedName>
        <fullName evidence="1">NAD(P)/FAD-dependent oxidoreductase</fullName>
    </submittedName>
</protein>
<dbReference type="EMBL" id="CP022746">
    <property type="protein sequence ID" value="ASY45896.1"/>
    <property type="molecule type" value="Genomic_DNA"/>
</dbReference>
<dbReference type="GO" id="GO:0016491">
    <property type="term" value="F:oxidoreductase activity"/>
    <property type="evidence" value="ECO:0007669"/>
    <property type="project" value="TreeGrafter"/>
</dbReference>
<dbReference type="Gene3D" id="3.50.50.60">
    <property type="entry name" value="FAD/NAD(P)-binding domain"/>
    <property type="match status" value="1"/>
</dbReference>
<sequence length="536" mass="58349">MKADAGGPSRRAILKGGMAAATVLALPACETPTSGSSGGADMALGHRLRDGAFPEPVREERVPLLIAGGGVAGLSAGWRLREAGFDDFRLIELEDQPGGNARGGRNAVSAYPLGAHYLPIPNEEARGLRHMLRQMGVIVGERDGKPVYDPLQLCADLQERLLWQGKWQEGLVPRTGLSSKDEADLAAFNRTMADFSRRRDTEGRPAFAIPIAYSARDADLLALDRMSFAQWLDQQGWTSSVLRAHVRYACRDDYGTEPADVSAWAGIHYFASRRGFTADGSGDNELTWPEGNSRLTSLIADRLGDRITTGQVAFRARPDEKGAMVDVFDAQQGSSIRYRADAVILAMPHFIATRLLGEKPDAAYSYAPWLIANVTVDRAPEGKGSALAWDNVSASSASLGYVVATHQSDSHTGPTVLTWYMALSDMPPASARRLLVDRSDVDWRRLVRDDLLGMNPDLNGAIRSIDLWKWGHAMVRPTPGFLWDVAPRQRAAILPPFFRAHSDLSGLSLFEEAHYRGMAAAEAALSSIGHPHETLL</sequence>
<evidence type="ECO:0000313" key="2">
    <source>
        <dbReference type="Proteomes" id="UP000217141"/>
    </source>
</evidence>
<dbReference type="PANTHER" id="PTHR42923">
    <property type="entry name" value="PROTOPORPHYRINOGEN OXIDASE"/>
    <property type="match status" value="1"/>
</dbReference>
<organism evidence="1 2">
    <name type="scientific">Sphingobium xenophagum</name>
    <dbReference type="NCBI Taxonomy" id="121428"/>
    <lineage>
        <taxon>Bacteria</taxon>
        <taxon>Pseudomonadati</taxon>
        <taxon>Pseudomonadota</taxon>
        <taxon>Alphaproteobacteria</taxon>
        <taxon>Sphingomonadales</taxon>
        <taxon>Sphingomonadaceae</taxon>
        <taxon>Sphingobium</taxon>
    </lineage>
</organism>
<dbReference type="Pfam" id="PF13450">
    <property type="entry name" value="NAD_binding_8"/>
    <property type="match status" value="1"/>
</dbReference>
<accession>A0A249MX32</accession>
<name>A0A249MX32_SPHXE</name>